<dbReference type="EMBL" id="BJVY01000027">
    <property type="protein sequence ID" value="GEL72702.1"/>
    <property type="molecule type" value="Genomic_DNA"/>
</dbReference>
<dbReference type="InterPro" id="IPR011059">
    <property type="entry name" value="Metal-dep_hydrolase_composite"/>
</dbReference>
<dbReference type="GO" id="GO:0016810">
    <property type="term" value="F:hydrolase activity, acting on carbon-nitrogen (but not peptide) bonds"/>
    <property type="evidence" value="ECO:0007669"/>
    <property type="project" value="InterPro"/>
</dbReference>
<dbReference type="RefSeq" id="WP_090489593.1">
    <property type="nucleotide sequence ID" value="NZ_BJVY01000027.1"/>
</dbReference>
<dbReference type="Gene3D" id="3.20.20.140">
    <property type="entry name" value="Metal-dependent hydrolases"/>
    <property type="match status" value="1"/>
</dbReference>
<proteinExistence type="predicted"/>
<evidence type="ECO:0000313" key="4">
    <source>
        <dbReference type="Proteomes" id="UP000198717"/>
    </source>
</evidence>
<dbReference type="Proteomes" id="UP000198717">
    <property type="component" value="Unassembled WGS sequence"/>
</dbReference>
<dbReference type="PANTHER" id="PTHR43135:SF3">
    <property type="entry name" value="ALPHA-D-RIBOSE 1-METHYLPHOSPHONATE 5-TRIPHOSPHATE DIPHOSPHATASE"/>
    <property type="match status" value="1"/>
</dbReference>
<reference evidence="3 4" key="1">
    <citation type="submission" date="2016-10" db="EMBL/GenBank/DDBJ databases">
        <authorList>
            <person name="Varghese N."/>
            <person name="Submissions S."/>
        </authorList>
    </citation>
    <scope>NUCLEOTIDE SEQUENCE [LARGE SCALE GENOMIC DNA]</scope>
    <source>
        <strain evidence="3 4">DSM 2260</strain>
    </source>
</reference>
<dbReference type="Gene3D" id="2.30.40.10">
    <property type="entry name" value="Urease, subunit C, domain 1"/>
    <property type="match status" value="1"/>
</dbReference>
<keyword evidence="4" id="KW-1185">Reference proteome</keyword>
<dbReference type="PROSITE" id="PS51257">
    <property type="entry name" value="PROKAR_LIPOPROTEIN"/>
    <property type="match status" value="1"/>
</dbReference>
<gene>
    <name evidence="2" type="ORF">MVI01_44860</name>
    <name evidence="3" type="ORF">SAMN04488504_103456</name>
</gene>
<evidence type="ECO:0000313" key="3">
    <source>
        <dbReference type="EMBL" id="SDD96735.1"/>
    </source>
</evidence>
<dbReference type="InterPro" id="IPR057744">
    <property type="entry name" value="OTAase-like"/>
</dbReference>
<dbReference type="PANTHER" id="PTHR43135">
    <property type="entry name" value="ALPHA-D-RIBOSE 1-METHYLPHOSPHONATE 5-TRIPHOSPHATE DIPHOSPHATASE"/>
    <property type="match status" value="1"/>
</dbReference>
<dbReference type="AlphaFoldDB" id="A0A511HGL5"/>
<evidence type="ECO:0000313" key="2">
    <source>
        <dbReference type="EMBL" id="GEL72702.1"/>
    </source>
</evidence>
<dbReference type="InterPro" id="IPR032466">
    <property type="entry name" value="Metal_Hydrolase"/>
</dbReference>
<dbReference type="SUPFAM" id="SSF51338">
    <property type="entry name" value="Composite domain of metallo-dependent hydrolases"/>
    <property type="match status" value="1"/>
</dbReference>
<dbReference type="Pfam" id="PF01979">
    <property type="entry name" value="Amidohydro_1"/>
    <property type="match status" value="1"/>
</dbReference>
<dbReference type="SUPFAM" id="SSF51556">
    <property type="entry name" value="Metallo-dependent hydrolases"/>
    <property type="match status" value="1"/>
</dbReference>
<reference evidence="2 5" key="2">
    <citation type="submission" date="2019-07" db="EMBL/GenBank/DDBJ databases">
        <title>Whole genome shotgun sequence of Myxococcus virescens NBRC 100334.</title>
        <authorList>
            <person name="Hosoyama A."/>
            <person name="Uohara A."/>
            <person name="Ohji S."/>
            <person name="Ichikawa N."/>
        </authorList>
    </citation>
    <scope>NUCLEOTIDE SEQUENCE [LARGE SCALE GENOMIC DNA]</scope>
    <source>
        <strain evidence="2 5">NBRC 100334</strain>
    </source>
</reference>
<dbReference type="CDD" id="cd01299">
    <property type="entry name" value="Met_dep_hydrolase_A"/>
    <property type="match status" value="1"/>
</dbReference>
<dbReference type="InterPro" id="IPR006680">
    <property type="entry name" value="Amidohydro-rel"/>
</dbReference>
<organism evidence="2 5">
    <name type="scientific">Myxococcus virescens</name>
    <dbReference type="NCBI Taxonomy" id="83456"/>
    <lineage>
        <taxon>Bacteria</taxon>
        <taxon>Pseudomonadati</taxon>
        <taxon>Myxococcota</taxon>
        <taxon>Myxococcia</taxon>
        <taxon>Myxococcales</taxon>
        <taxon>Cystobacterineae</taxon>
        <taxon>Myxococcaceae</taxon>
        <taxon>Myxococcus</taxon>
    </lineage>
</organism>
<evidence type="ECO:0000259" key="1">
    <source>
        <dbReference type="Pfam" id="PF01979"/>
    </source>
</evidence>
<comment type="caution">
    <text evidence="2">The sequence shown here is derived from an EMBL/GenBank/DDBJ whole genome shotgun (WGS) entry which is preliminary data.</text>
</comment>
<feature type="domain" description="Amidohydrolase-related" evidence="1">
    <location>
        <begin position="92"/>
        <end position="457"/>
    </location>
</feature>
<accession>A0A511HGL5</accession>
<protein>
    <submittedName>
        <fullName evidence="2">Organophopsphate acid anhydrase</fullName>
    </submittedName>
    <submittedName>
        <fullName evidence="3">Pro-Hyp dipeptidase. Metallo peptidase. MEROPS family M38</fullName>
    </submittedName>
</protein>
<name>A0A511HGL5_9BACT</name>
<sequence>MKHPLRHAWGRLLLAGALTTGLLACQGRQGLRSEDSEKVTVLRGVRVIDGRGGAPLENAAVVIQGATLQRVGPVDEVEVPASAMVIELPGRTVLPGLISNHSHLGMTRGTDSGGQNYQRDNIARQLTQWESYGVTTVTSLGLNTPLVYGLQKEVEQGTLPGASILSGDQGIGVPEGAPPMKVVEHQLYRPATPDEARQDVRETASRHPAFVKVWVDDFGGTVKNKMTPEVYTAVIDEAHRQGLRVAAHIHDLEDAKRLVAAGVDVLAHGVRDREVDAELVDAMKARGTWYIPTLGLNESFYIYAEGPAWMADPFFRRALSPDLARQLDDPAWRASVLEDGKTAPVNKQALTINLKNVKTLHDAGVRIGFGTDSGATPVRIPGFAEHRELKLLTEAGLTPLQAIQMATANAAELLGLKDRGVIEAGRRADLVVVQGNPSTNIDDLSRIESVWHRGKQVPGPTAAPTQE</sequence>
<dbReference type="EMBL" id="FNAJ01000003">
    <property type="protein sequence ID" value="SDD96735.1"/>
    <property type="molecule type" value="Genomic_DNA"/>
</dbReference>
<dbReference type="Proteomes" id="UP000321224">
    <property type="component" value="Unassembled WGS sequence"/>
</dbReference>
<dbReference type="InterPro" id="IPR051781">
    <property type="entry name" value="Metallo-dep_Hydrolase"/>
</dbReference>
<evidence type="ECO:0000313" key="5">
    <source>
        <dbReference type="Proteomes" id="UP000321224"/>
    </source>
</evidence>